<reference evidence="4" key="1">
    <citation type="journal article" date="2019" name="Int. J. Syst. Evol. Microbiol.">
        <title>The Global Catalogue of Microorganisms (GCM) 10K type strain sequencing project: providing services to taxonomists for standard genome sequencing and annotation.</title>
        <authorList>
            <consortium name="The Broad Institute Genomics Platform"/>
            <consortium name="The Broad Institute Genome Sequencing Center for Infectious Disease"/>
            <person name="Wu L."/>
            <person name="Ma J."/>
        </authorList>
    </citation>
    <scope>NUCLEOTIDE SEQUENCE [LARGE SCALE GENOMIC DNA]</scope>
    <source>
        <strain evidence="4">CGMCC 1.15795</strain>
    </source>
</reference>
<keyword evidence="2" id="KW-0732">Signal</keyword>
<accession>A0ABW4R0E6</accession>
<feature type="signal peptide" evidence="2">
    <location>
        <begin position="1"/>
        <end position="23"/>
    </location>
</feature>
<dbReference type="SUPFAM" id="SSF82171">
    <property type="entry name" value="DPP6 N-terminal domain-like"/>
    <property type="match status" value="1"/>
</dbReference>
<evidence type="ECO:0000313" key="3">
    <source>
        <dbReference type="EMBL" id="MFD1875363.1"/>
    </source>
</evidence>
<dbReference type="EMBL" id="JBHUFD010000018">
    <property type="protein sequence ID" value="MFD1875363.1"/>
    <property type="molecule type" value="Genomic_DNA"/>
</dbReference>
<dbReference type="InterPro" id="IPR011659">
    <property type="entry name" value="WD40"/>
</dbReference>
<dbReference type="PANTHER" id="PTHR36842">
    <property type="entry name" value="PROTEIN TOLB HOMOLOG"/>
    <property type="match status" value="1"/>
</dbReference>
<organism evidence="3 4">
    <name type="scientific">Hymenobacter bucti</name>
    <dbReference type="NCBI Taxonomy" id="1844114"/>
    <lineage>
        <taxon>Bacteria</taxon>
        <taxon>Pseudomonadati</taxon>
        <taxon>Bacteroidota</taxon>
        <taxon>Cytophagia</taxon>
        <taxon>Cytophagales</taxon>
        <taxon>Hymenobacteraceae</taxon>
        <taxon>Hymenobacter</taxon>
    </lineage>
</organism>
<proteinExistence type="inferred from homology"/>
<dbReference type="Proteomes" id="UP001597197">
    <property type="component" value="Unassembled WGS sequence"/>
</dbReference>
<dbReference type="InterPro" id="IPR011042">
    <property type="entry name" value="6-blade_b-propeller_TolB-like"/>
</dbReference>
<dbReference type="RefSeq" id="WP_382317966.1">
    <property type="nucleotide sequence ID" value="NZ_JBHUFD010000018.1"/>
</dbReference>
<evidence type="ECO:0000313" key="4">
    <source>
        <dbReference type="Proteomes" id="UP001597197"/>
    </source>
</evidence>
<name>A0ABW4R0E6_9BACT</name>
<dbReference type="Pfam" id="PF07676">
    <property type="entry name" value="PD40"/>
    <property type="match status" value="5"/>
</dbReference>
<keyword evidence="4" id="KW-1185">Reference proteome</keyword>
<sequence>MSTFAQRIFFLVCGLVAFGPVSAQQLGIFDGQQDIGTVARPGAGTYAAATQQYTVAGGGTNVWADHDDFHFVYKKLTGDFILYARAELVGRGAEPHRKMGWMVRQSLASNSPQVCVAVHGDGLTSLQYRRTAGAATAETRAAITHADVVQLERVGQTFTMRVAQFGQPFVTAEVANLDLGAEVYMGLFVCAHQAAATEQATFRDVRLAVPAPADLVPYRQYLGSHLEVLEPATGRREIIYSAPVSLQAPNWRPDGKSLIYNSDGLMYNFDLATRQPAVLPTGEVKNNNNDHVLSFDGKQLGLSSGVEALGGSIGYTVAATGGQPRQLTPRGPSYLHGWSPDAKQLLFTGGRNQNFDIYRVPAAGGPEVRLTTSPGLDDGPEYTPDGQYIYFNSNRTGTMQIWRMRADGSQQQPITSGDYQDWFPHVSPDGKWLVFVSFLKEEVVSSDHPFYKHVYLRLLPIRSTGQPRVIAYLYGGQGTMNTPSWSPDSKRLAFISNSAEVR</sequence>
<dbReference type="Gene3D" id="2.120.10.30">
    <property type="entry name" value="TolB, C-terminal domain"/>
    <property type="match status" value="1"/>
</dbReference>
<evidence type="ECO:0000256" key="2">
    <source>
        <dbReference type="SAM" id="SignalP"/>
    </source>
</evidence>
<protein>
    <submittedName>
        <fullName evidence="3">Biopolymer transporter TolR</fullName>
    </submittedName>
</protein>
<comment type="similarity">
    <text evidence="1">Belongs to the TolB family.</text>
</comment>
<evidence type="ECO:0000256" key="1">
    <source>
        <dbReference type="ARBA" id="ARBA00009820"/>
    </source>
</evidence>
<feature type="chain" id="PRO_5046008291" evidence="2">
    <location>
        <begin position="24"/>
        <end position="502"/>
    </location>
</feature>
<dbReference type="PANTHER" id="PTHR36842:SF1">
    <property type="entry name" value="PROTEIN TOLB"/>
    <property type="match status" value="1"/>
</dbReference>
<comment type="caution">
    <text evidence="3">The sequence shown here is derived from an EMBL/GenBank/DDBJ whole genome shotgun (WGS) entry which is preliminary data.</text>
</comment>
<dbReference type="Gene3D" id="2.60.120.200">
    <property type="match status" value="1"/>
</dbReference>
<gene>
    <name evidence="3" type="ORF">ACFSDX_23220</name>
</gene>